<evidence type="ECO:0000313" key="1">
    <source>
        <dbReference type="EMBL" id="CAF2056458.1"/>
    </source>
</evidence>
<dbReference type="Gramene" id="CDY69609">
    <property type="protein sequence ID" value="CDY69609"/>
    <property type="gene ID" value="GSBRNA2T00089230001"/>
</dbReference>
<keyword evidence="3" id="KW-1185">Reference proteome</keyword>
<dbReference type="EMBL" id="LK039851">
    <property type="protein sequence ID" value="CDY69609.1"/>
    <property type="molecule type" value="Genomic_DNA"/>
</dbReference>
<dbReference type="AlphaFoldDB" id="A0A078JRZ2"/>
<dbReference type="Proteomes" id="UP001295469">
    <property type="component" value="Chromosome C06"/>
</dbReference>
<dbReference type="Proteomes" id="UP000028999">
    <property type="component" value="Unassembled WGS sequence"/>
</dbReference>
<evidence type="ECO:0000313" key="3">
    <source>
        <dbReference type="Proteomes" id="UP000028999"/>
    </source>
</evidence>
<accession>A0A078JRZ2</accession>
<dbReference type="PaxDb" id="3708-A0A078JRZ2"/>
<protein>
    <submittedName>
        <fullName evidence="1">(rape) hypothetical protein</fullName>
    </submittedName>
    <submittedName>
        <fullName evidence="2">BnaCnng64420D protein</fullName>
    </submittedName>
</protein>
<reference evidence="2 3" key="1">
    <citation type="journal article" date="2014" name="Science">
        <title>Plant genetics. Early allopolyploid evolution in the post-Neolithic Brassica napus oilseed genome.</title>
        <authorList>
            <person name="Chalhoub B."/>
            <person name="Denoeud F."/>
            <person name="Liu S."/>
            <person name="Parkin I.A."/>
            <person name="Tang H."/>
            <person name="Wang X."/>
            <person name="Chiquet J."/>
            <person name="Belcram H."/>
            <person name="Tong C."/>
            <person name="Samans B."/>
            <person name="Correa M."/>
            <person name="Da Silva C."/>
            <person name="Just J."/>
            <person name="Falentin C."/>
            <person name="Koh C.S."/>
            <person name="Le Clainche I."/>
            <person name="Bernard M."/>
            <person name="Bento P."/>
            <person name="Noel B."/>
            <person name="Labadie K."/>
            <person name="Alberti A."/>
            <person name="Charles M."/>
            <person name="Arnaud D."/>
            <person name="Guo H."/>
            <person name="Daviaud C."/>
            <person name="Alamery S."/>
            <person name="Jabbari K."/>
            <person name="Zhao M."/>
            <person name="Edger P.P."/>
            <person name="Chelaifa H."/>
            <person name="Tack D."/>
            <person name="Lassalle G."/>
            <person name="Mestiri I."/>
            <person name="Schnel N."/>
            <person name="Le Paslier M.C."/>
            <person name="Fan G."/>
            <person name="Renault V."/>
            <person name="Bayer P.E."/>
            <person name="Golicz A.A."/>
            <person name="Manoli S."/>
            <person name="Lee T.H."/>
            <person name="Thi V.H."/>
            <person name="Chalabi S."/>
            <person name="Hu Q."/>
            <person name="Fan C."/>
            <person name="Tollenaere R."/>
            <person name="Lu Y."/>
            <person name="Battail C."/>
            <person name="Shen J."/>
            <person name="Sidebottom C.H."/>
            <person name="Wang X."/>
            <person name="Canaguier A."/>
            <person name="Chauveau A."/>
            <person name="Berard A."/>
            <person name="Deniot G."/>
            <person name="Guan M."/>
            <person name="Liu Z."/>
            <person name="Sun F."/>
            <person name="Lim Y.P."/>
            <person name="Lyons E."/>
            <person name="Town C.D."/>
            <person name="Bancroft I."/>
            <person name="Wang X."/>
            <person name="Meng J."/>
            <person name="Ma J."/>
            <person name="Pires J.C."/>
            <person name="King G.J."/>
            <person name="Brunel D."/>
            <person name="Delourme R."/>
            <person name="Renard M."/>
            <person name="Aury J.M."/>
            <person name="Adams K.L."/>
            <person name="Batley J."/>
            <person name="Snowdon R.J."/>
            <person name="Tost J."/>
            <person name="Edwards D."/>
            <person name="Zhou Y."/>
            <person name="Hua W."/>
            <person name="Sharpe A.G."/>
            <person name="Paterson A.H."/>
            <person name="Guan C."/>
            <person name="Wincker P."/>
        </authorList>
    </citation>
    <scope>NUCLEOTIDE SEQUENCE [LARGE SCALE GENOMIC DNA]</scope>
    <source>
        <strain evidence="3">cv. Darmor-bzh</strain>
    </source>
</reference>
<evidence type="ECO:0000313" key="2">
    <source>
        <dbReference type="EMBL" id="CDY69609.1"/>
    </source>
</evidence>
<gene>
    <name evidence="2" type="primary">BnaCnng64420D</name>
    <name evidence="1" type="ORF">DARMORV10_C06P11840.1</name>
    <name evidence="2" type="ORF">GSBRNA2T00089230001</name>
</gene>
<sequence>MTGETKVMLLDTIAEPIVEVSADVLLGGSLEEVEDLEDLHDAITDFYAS</sequence>
<reference evidence="1" key="3">
    <citation type="submission" date="2021-01" db="EMBL/GenBank/DDBJ databases">
        <authorList>
            <consortium name="Genoscope - CEA"/>
            <person name="William W."/>
        </authorList>
    </citation>
    <scope>NUCLEOTIDE SEQUENCE</scope>
</reference>
<organism evidence="2 3">
    <name type="scientific">Brassica napus</name>
    <name type="common">Rape</name>
    <dbReference type="NCBI Taxonomy" id="3708"/>
    <lineage>
        <taxon>Eukaryota</taxon>
        <taxon>Viridiplantae</taxon>
        <taxon>Streptophyta</taxon>
        <taxon>Embryophyta</taxon>
        <taxon>Tracheophyta</taxon>
        <taxon>Spermatophyta</taxon>
        <taxon>Magnoliopsida</taxon>
        <taxon>eudicotyledons</taxon>
        <taxon>Gunneridae</taxon>
        <taxon>Pentapetalae</taxon>
        <taxon>rosids</taxon>
        <taxon>malvids</taxon>
        <taxon>Brassicales</taxon>
        <taxon>Brassicaceae</taxon>
        <taxon>Brassiceae</taxon>
        <taxon>Brassica</taxon>
    </lineage>
</organism>
<name>A0A078JRZ2_BRANA</name>
<dbReference type="EMBL" id="HG994370">
    <property type="protein sequence ID" value="CAF2056458.1"/>
    <property type="molecule type" value="Genomic_DNA"/>
</dbReference>
<proteinExistence type="predicted"/>
<reference evidence="2" key="2">
    <citation type="submission" date="2014-06" db="EMBL/GenBank/DDBJ databases">
        <authorList>
            <person name="Genoscope - CEA"/>
        </authorList>
    </citation>
    <scope>NUCLEOTIDE SEQUENCE</scope>
</reference>